<dbReference type="EMBL" id="CP051774">
    <property type="protein sequence ID" value="QJE98834.1"/>
    <property type="molecule type" value="Genomic_DNA"/>
</dbReference>
<protein>
    <submittedName>
        <fullName evidence="3">VWA domain-containing protein</fullName>
    </submittedName>
</protein>
<evidence type="ECO:0000259" key="2">
    <source>
        <dbReference type="Pfam" id="PF13519"/>
    </source>
</evidence>
<organism evidence="3 4">
    <name type="scientific">Luteolibacter luteus</name>
    <dbReference type="NCBI Taxonomy" id="2728835"/>
    <lineage>
        <taxon>Bacteria</taxon>
        <taxon>Pseudomonadati</taxon>
        <taxon>Verrucomicrobiota</taxon>
        <taxon>Verrucomicrobiia</taxon>
        <taxon>Verrucomicrobiales</taxon>
        <taxon>Verrucomicrobiaceae</taxon>
        <taxon>Luteolibacter</taxon>
    </lineage>
</organism>
<feature type="domain" description="VWFA" evidence="2">
    <location>
        <begin position="95"/>
        <end position="199"/>
    </location>
</feature>
<dbReference type="Gene3D" id="3.40.50.410">
    <property type="entry name" value="von Willebrand factor, type A domain"/>
    <property type="match status" value="1"/>
</dbReference>
<dbReference type="InterPro" id="IPR050768">
    <property type="entry name" value="UPF0353/GerABKA_families"/>
</dbReference>
<evidence type="ECO:0000313" key="3">
    <source>
        <dbReference type="EMBL" id="QJE98834.1"/>
    </source>
</evidence>
<dbReference type="PANTHER" id="PTHR22550:SF14">
    <property type="entry name" value="VWFA DOMAIN-CONTAINING PROTEIN"/>
    <property type="match status" value="1"/>
</dbReference>
<dbReference type="InterPro" id="IPR002035">
    <property type="entry name" value="VWF_A"/>
</dbReference>
<dbReference type="PANTHER" id="PTHR22550">
    <property type="entry name" value="SPORE GERMINATION PROTEIN"/>
    <property type="match status" value="1"/>
</dbReference>
<keyword evidence="1" id="KW-1133">Transmembrane helix</keyword>
<dbReference type="Proteomes" id="UP000501812">
    <property type="component" value="Chromosome"/>
</dbReference>
<keyword evidence="4" id="KW-1185">Reference proteome</keyword>
<feature type="transmembrane region" description="Helical" evidence="1">
    <location>
        <begin position="59"/>
        <end position="80"/>
    </location>
</feature>
<keyword evidence="1" id="KW-0812">Transmembrane</keyword>
<gene>
    <name evidence="3" type="ORF">HHL09_24655</name>
</gene>
<dbReference type="SUPFAM" id="SSF53300">
    <property type="entry name" value="vWA-like"/>
    <property type="match status" value="1"/>
</dbReference>
<dbReference type="InterPro" id="IPR036465">
    <property type="entry name" value="vWFA_dom_sf"/>
</dbReference>
<proteinExistence type="predicted"/>
<accession>A0A858RQM9</accession>
<dbReference type="KEGG" id="luo:HHL09_24655"/>
<evidence type="ECO:0000313" key="4">
    <source>
        <dbReference type="Proteomes" id="UP000501812"/>
    </source>
</evidence>
<evidence type="ECO:0000256" key="1">
    <source>
        <dbReference type="SAM" id="Phobius"/>
    </source>
</evidence>
<dbReference type="Pfam" id="PF13519">
    <property type="entry name" value="VWA_2"/>
    <property type="match status" value="1"/>
</dbReference>
<dbReference type="AlphaFoldDB" id="A0A858RQM9"/>
<dbReference type="RefSeq" id="WP_169457321.1">
    <property type="nucleotide sequence ID" value="NZ_CP051774.1"/>
</dbReference>
<reference evidence="3 4" key="1">
    <citation type="submission" date="2020-04" db="EMBL/GenBank/DDBJ databases">
        <title>Luteolibacter sp. G-1-1-1 isolated from soil.</title>
        <authorList>
            <person name="Dahal R.H."/>
        </authorList>
    </citation>
    <scope>NUCLEOTIDE SEQUENCE [LARGE SCALE GENOMIC DNA]</scope>
    <source>
        <strain evidence="3 4">G-1-1-1</strain>
    </source>
</reference>
<keyword evidence="1" id="KW-0472">Membrane</keyword>
<sequence length="307" mass="32974">MIADFHFLRPWWLLALLPALLLAWGIRQRTDGALPWRGIVAEHLVPYLVTKGGQLTTRWPLRLLLAGWISAILVLAGPAWKREPSLFADDVAALAVVVKVSPSMQTEDLPPNRMARSVQKVHDLLSRRGAAKSALIAYAGSAHVVMPATSDAGIIDIFAAPLEPGIMPQEGDSAAEALKLADTVLAGAGGGSILWITDGIAPEQAAELAKWRKSSHTPVKLLAPLGESPELKALRDAADTMEAQVVMLSADDSDIAVLERAAKFSAPAPGNEDARWKESGYALLPLLALMLLPFFRKGWMPTIAARL</sequence>
<name>A0A858RQM9_9BACT</name>